<reference evidence="1 2" key="1">
    <citation type="submission" date="2018-04" db="EMBL/GenBank/DDBJ databases">
        <authorList>
            <person name="Vogel A."/>
        </authorList>
    </citation>
    <scope>NUCLEOTIDE SEQUENCE [LARGE SCALE GENOMIC DNA]</scope>
</reference>
<dbReference type="Proteomes" id="UP000595140">
    <property type="component" value="Unassembled WGS sequence"/>
</dbReference>
<gene>
    <name evidence="1" type="ORF">CCAM_LOCUS43289</name>
</gene>
<evidence type="ECO:0000313" key="1">
    <source>
        <dbReference type="EMBL" id="VFR01514.1"/>
    </source>
</evidence>
<proteinExistence type="predicted"/>
<keyword evidence="2" id="KW-1185">Reference proteome</keyword>
<evidence type="ECO:0000313" key="2">
    <source>
        <dbReference type="Proteomes" id="UP000595140"/>
    </source>
</evidence>
<dbReference type="AlphaFoldDB" id="A0A484NKD2"/>
<organism evidence="1 2">
    <name type="scientific">Cuscuta campestris</name>
    <dbReference type="NCBI Taxonomy" id="132261"/>
    <lineage>
        <taxon>Eukaryota</taxon>
        <taxon>Viridiplantae</taxon>
        <taxon>Streptophyta</taxon>
        <taxon>Embryophyta</taxon>
        <taxon>Tracheophyta</taxon>
        <taxon>Spermatophyta</taxon>
        <taxon>Magnoliopsida</taxon>
        <taxon>eudicotyledons</taxon>
        <taxon>Gunneridae</taxon>
        <taxon>Pentapetalae</taxon>
        <taxon>asterids</taxon>
        <taxon>lamiids</taxon>
        <taxon>Solanales</taxon>
        <taxon>Convolvulaceae</taxon>
        <taxon>Cuscuteae</taxon>
        <taxon>Cuscuta</taxon>
        <taxon>Cuscuta subgen. Grammica</taxon>
        <taxon>Cuscuta sect. Cleistogrammica</taxon>
    </lineage>
</organism>
<protein>
    <submittedName>
        <fullName evidence="1">Uncharacterized protein</fullName>
    </submittedName>
</protein>
<name>A0A484NKD2_9ASTE</name>
<sequence length="74" mass="8126">MRVFHNGSPPSRLPFPQFLAAPNPLVSRRRKLSLLGLLPSALVPSPPMSKTLVIGVVRVIGIWLPLQSDFRTLA</sequence>
<accession>A0A484NKD2</accession>
<dbReference type="EMBL" id="OOIL02006765">
    <property type="protein sequence ID" value="VFR01514.1"/>
    <property type="molecule type" value="Genomic_DNA"/>
</dbReference>